<dbReference type="RefSeq" id="WP_266348225.1">
    <property type="nucleotide sequence ID" value="NZ_JAPKNG010000002.1"/>
</dbReference>
<dbReference type="EC" id="4.2.1.75" evidence="2"/>
<evidence type="ECO:0000313" key="3">
    <source>
        <dbReference type="Proteomes" id="UP001241603"/>
    </source>
</evidence>
<reference evidence="2 3" key="1">
    <citation type="submission" date="2023-07" db="EMBL/GenBank/DDBJ databases">
        <title>Genomic Encyclopedia of Type Strains, Phase IV (KMG-IV): sequencing the most valuable type-strain genomes for metagenomic binning, comparative biology and taxonomic classification.</title>
        <authorList>
            <person name="Goeker M."/>
        </authorList>
    </citation>
    <scope>NUCLEOTIDE SEQUENCE [LARGE SCALE GENOMIC DNA]</scope>
    <source>
        <strain evidence="2 3">B6-8</strain>
    </source>
</reference>
<dbReference type="CDD" id="cd06578">
    <property type="entry name" value="HemD"/>
    <property type="match status" value="1"/>
</dbReference>
<gene>
    <name evidence="2" type="ORF">QO014_001681</name>
</gene>
<dbReference type="SUPFAM" id="SSF69618">
    <property type="entry name" value="HemD-like"/>
    <property type="match status" value="1"/>
</dbReference>
<organism evidence="2 3">
    <name type="scientific">Kaistia dalseonensis</name>
    <dbReference type="NCBI Taxonomy" id="410840"/>
    <lineage>
        <taxon>Bacteria</taxon>
        <taxon>Pseudomonadati</taxon>
        <taxon>Pseudomonadota</taxon>
        <taxon>Alphaproteobacteria</taxon>
        <taxon>Hyphomicrobiales</taxon>
        <taxon>Kaistiaceae</taxon>
        <taxon>Kaistia</taxon>
    </lineage>
</organism>
<dbReference type="Pfam" id="PF02602">
    <property type="entry name" value="HEM4"/>
    <property type="match status" value="1"/>
</dbReference>
<dbReference type="InterPro" id="IPR036108">
    <property type="entry name" value="4pyrrol_syn_uPrphyn_synt_sf"/>
</dbReference>
<dbReference type="InterPro" id="IPR003754">
    <property type="entry name" value="4pyrrol_synth_uPrphyn_synth"/>
</dbReference>
<dbReference type="Proteomes" id="UP001241603">
    <property type="component" value="Unassembled WGS sequence"/>
</dbReference>
<keyword evidence="2" id="KW-0456">Lyase</keyword>
<name>A0ABU0H4R0_9HYPH</name>
<dbReference type="GO" id="GO:0004852">
    <property type="term" value="F:uroporphyrinogen-III synthase activity"/>
    <property type="evidence" value="ECO:0007669"/>
    <property type="project" value="UniProtKB-EC"/>
</dbReference>
<comment type="caution">
    <text evidence="2">The sequence shown here is derived from an EMBL/GenBank/DDBJ whole genome shotgun (WGS) entry which is preliminary data.</text>
</comment>
<feature type="domain" description="Tetrapyrrole biosynthesis uroporphyrinogen III synthase" evidence="1">
    <location>
        <begin position="14"/>
        <end position="228"/>
    </location>
</feature>
<protein>
    <submittedName>
        <fullName evidence="2">Uroporphyrinogen-III synthase</fullName>
        <ecNumber evidence="2">4.2.1.75</ecNumber>
    </submittedName>
</protein>
<evidence type="ECO:0000313" key="2">
    <source>
        <dbReference type="EMBL" id="MDQ0437296.1"/>
    </source>
</evidence>
<accession>A0ABU0H4R0</accession>
<dbReference type="Gene3D" id="3.40.50.10090">
    <property type="match status" value="2"/>
</dbReference>
<keyword evidence="3" id="KW-1185">Reference proteome</keyword>
<evidence type="ECO:0000259" key="1">
    <source>
        <dbReference type="Pfam" id="PF02602"/>
    </source>
</evidence>
<proteinExistence type="predicted"/>
<sequence length="243" mass="25794">MKILVTRPEPDAARTAARLEALGHETAIASILVAEFLPPPAGLVRPRTILLTSGNATRGVARWPEIADWADIPVLCVGEHTAALALEAGFSDVRSADGDVEDLTALVMAIRRPEDGPLLYLTTDARSGRLAEDLTAAGYPIEVVESYRMQPLAALPDSVVGDIRSGTLDGVLLYSQRTAAIFRALVDQHELAPFMSAVRLFAISDKAASPFDFGRISVAAEPTEDSLLALLPNPTGTSDAGIR</sequence>
<dbReference type="EMBL" id="JAUSVO010000002">
    <property type="protein sequence ID" value="MDQ0437296.1"/>
    <property type="molecule type" value="Genomic_DNA"/>
</dbReference>